<protein>
    <recommendedName>
        <fullName evidence="1 7">Transcriptional regulator MraZ</fullName>
    </recommendedName>
</protein>
<organism evidence="9 10">
    <name type="scientific">Candidatus Beckwithbacteria bacterium CG10_big_fil_rev_8_21_14_0_10_34_10</name>
    <dbReference type="NCBI Taxonomy" id="1974495"/>
    <lineage>
        <taxon>Bacteria</taxon>
        <taxon>Candidatus Beckwithiibacteriota</taxon>
    </lineage>
</organism>
<accession>A0A2H0W917</accession>
<comment type="subunit">
    <text evidence="7">Forms oligomers.</text>
</comment>
<dbReference type="InterPro" id="IPR035642">
    <property type="entry name" value="MraZ_N"/>
</dbReference>
<evidence type="ECO:0000259" key="8">
    <source>
        <dbReference type="PROSITE" id="PS51740"/>
    </source>
</evidence>
<keyword evidence="3" id="KW-0677">Repeat</keyword>
<evidence type="ECO:0000256" key="5">
    <source>
        <dbReference type="ARBA" id="ARBA00023125"/>
    </source>
</evidence>
<proteinExistence type="inferred from homology"/>
<keyword evidence="2 7" id="KW-0963">Cytoplasm</keyword>
<comment type="caution">
    <text evidence="9">The sequence shown here is derived from an EMBL/GenBank/DDBJ whole genome shotgun (WGS) entry which is preliminary data.</text>
</comment>
<dbReference type="CDD" id="cd16320">
    <property type="entry name" value="MraZ_N"/>
    <property type="match status" value="1"/>
</dbReference>
<feature type="domain" description="SpoVT-AbrB" evidence="8">
    <location>
        <begin position="77"/>
        <end position="120"/>
    </location>
</feature>
<dbReference type="GO" id="GO:0009295">
    <property type="term" value="C:nucleoid"/>
    <property type="evidence" value="ECO:0007669"/>
    <property type="project" value="UniProtKB-SubCell"/>
</dbReference>
<dbReference type="AlphaFoldDB" id="A0A2H0W917"/>
<dbReference type="EMBL" id="PEZT01000016">
    <property type="protein sequence ID" value="PIS09160.1"/>
    <property type="molecule type" value="Genomic_DNA"/>
</dbReference>
<dbReference type="PANTHER" id="PTHR34701">
    <property type="entry name" value="TRANSCRIPTIONAL REGULATOR MRAZ"/>
    <property type="match status" value="1"/>
</dbReference>
<dbReference type="InterPro" id="IPR035644">
    <property type="entry name" value="MraZ_C"/>
</dbReference>
<dbReference type="GO" id="GO:0000976">
    <property type="term" value="F:transcription cis-regulatory region binding"/>
    <property type="evidence" value="ECO:0007669"/>
    <property type="project" value="TreeGrafter"/>
</dbReference>
<dbReference type="GO" id="GO:0005737">
    <property type="term" value="C:cytoplasm"/>
    <property type="evidence" value="ECO:0007669"/>
    <property type="project" value="UniProtKB-UniRule"/>
</dbReference>
<evidence type="ECO:0000256" key="3">
    <source>
        <dbReference type="ARBA" id="ARBA00022737"/>
    </source>
</evidence>
<evidence type="ECO:0000256" key="1">
    <source>
        <dbReference type="ARBA" id="ARBA00013860"/>
    </source>
</evidence>
<name>A0A2H0W917_9BACT</name>
<dbReference type="CDD" id="cd16321">
    <property type="entry name" value="MraZ_C"/>
    <property type="match status" value="1"/>
</dbReference>
<dbReference type="InterPro" id="IPR037914">
    <property type="entry name" value="SpoVT-AbrB_sf"/>
</dbReference>
<evidence type="ECO:0000313" key="9">
    <source>
        <dbReference type="EMBL" id="PIS09160.1"/>
    </source>
</evidence>
<dbReference type="PANTHER" id="PTHR34701:SF1">
    <property type="entry name" value="TRANSCRIPTIONAL REGULATOR MRAZ"/>
    <property type="match status" value="1"/>
</dbReference>
<dbReference type="Pfam" id="PF02381">
    <property type="entry name" value="MraZ"/>
    <property type="match status" value="2"/>
</dbReference>
<evidence type="ECO:0000256" key="7">
    <source>
        <dbReference type="HAMAP-Rule" id="MF_01008"/>
    </source>
</evidence>
<dbReference type="InterPro" id="IPR038619">
    <property type="entry name" value="MraZ_sf"/>
</dbReference>
<dbReference type="InterPro" id="IPR003444">
    <property type="entry name" value="MraZ"/>
</dbReference>
<dbReference type="NCBIfam" id="TIGR00242">
    <property type="entry name" value="division/cell wall cluster transcriptional repressor MraZ"/>
    <property type="match status" value="1"/>
</dbReference>
<evidence type="ECO:0000256" key="2">
    <source>
        <dbReference type="ARBA" id="ARBA00022490"/>
    </source>
</evidence>
<sequence length="145" mass="16311">MLIGNFSAKLDSDKGRTALPAKFRSLLGKKVIITAGFEKSLMIVKYSSWEKVAGGIVNKPFISGAARETDRYLLGNAFEIELDSQGRFIVPPPLRSYASLGEQIVFVGMGNRVEMWNLNDWEEHQEYLKGNIEKISQRLDEGDQK</sequence>
<reference evidence="10" key="1">
    <citation type="submission" date="2017-09" db="EMBL/GenBank/DDBJ databases">
        <title>Depth-based differentiation of microbial function through sediment-hosted aquifers and enrichment of novel symbionts in the deep terrestrial subsurface.</title>
        <authorList>
            <person name="Probst A.J."/>
            <person name="Ladd B."/>
            <person name="Jarett J.K."/>
            <person name="Geller-Mcgrath D.E."/>
            <person name="Sieber C.M.K."/>
            <person name="Emerson J.B."/>
            <person name="Anantharaman K."/>
            <person name="Thomas B.C."/>
            <person name="Malmstrom R."/>
            <person name="Stieglmeier M."/>
            <person name="Klingl A."/>
            <person name="Woyke T."/>
            <person name="Ryan C.M."/>
            <person name="Banfield J.F."/>
        </authorList>
    </citation>
    <scope>NUCLEOTIDE SEQUENCE [LARGE SCALE GENOMIC DNA]</scope>
</reference>
<dbReference type="Gene3D" id="3.40.1550.20">
    <property type="entry name" value="Transcriptional regulator MraZ domain"/>
    <property type="match status" value="1"/>
</dbReference>
<keyword evidence="6 7" id="KW-0804">Transcription</keyword>
<dbReference type="Proteomes" id="UP000230093">
    <property type="component" value="Unassembled WGS sequence"/>
</dbReference>
<dbReference type="InterPro" id="IPR020603">
    <property type="entry name" value="MraZ_dom"/>
</dbReference>
<comment type="similarity">
    <text evidence="7">Belongs to the MraZ family.</text>
</comment>
<evidence type="ECO:0000256" key="4">
    <source>
        <dbReference type="ARBA" id="ARBA00023015"/>
    </source>
</evidence>
<keyword evidence="4 7" id="KW-0805">Transcription regulation</keyword>
<evidence type="ECO:0000256" key="6">
    <source>
        <dbReference type="ARBA" id="ARBA00023163"/>
    </source>
</evidence>
<gene>
    <name evidence="7 9" type="primary">mraZ</name>
    <name evidence="9" type="ORF">COT75_02775</name>
</gene>
<dbReference type="PROSITE" id="PS51740">
    <property type="entry name" value="SPOVT_ABRB"/>
    <property type="match status" value="1"/>
</dbReference>
<dbReference type="SUPFAM" id="SSF89447">
    <property type="entry name" value="AbrB/MazE/MraZ-like"/>
    <property type="match status" value="1"/>
</dbReference>
<dbReference type="GO" id="GO:2000143">
    <property type="term" value="P:negative regulation of DNA-templated transcription initiation"/>
    <property type="evidence" value="ECO:0007669"/>
    <property type="project" value="TreeGrafter"/>
</dbReference>
<dbReference type="GO" id="GO:0003700">
    <property type="term" value="F:DNA-binding transcription factor activity"/>
    <property type="evidence" value="ECO:0007669"/>
    <property type="project" value="UniProtKB-UniRule"/>
</dbReference>
<dbReference type="HAMAP" id="MF_01008">
    <property type="entry name" value="MraZ"/>
    <property type="match status" value="1"/>
</dbReference>
<evidence type="ECO:0000313" key="10">
    <source>
        <dbReference type="Proteomes" id="UP000230093"/>
    </source>
</evidence>
<keyword evidence="5 7" id="KW-0238">DNA-binding</keyword>
<comment type="subcellular location">
    <subcellularLocation>
        <location evidence="7">Cytoplasm</location>
        <location evidence="7">Nucleoid</location>
    </subcellularLocation>
</comment>
<dbReference type="InterPro" id="IPR007159">
    <property type="entry name" value="SpoVT-AbrB_dom"/>
</dbReference>